<dbReference type="Pfam" id="PF06662">
    <property type="entry name" value="C5-epim_C"/>
    <property type="match status" value="1"/>
</dbReference>
<keyword evidence="8" id="KW-0735">Signal-anchor</keyword>
<evidence type="ECO:0000313" key="16">
    <source>
        <dbReference type="EMBL" id="CAD5211368.1"/>
    </source>
</evidence>
<evidence type="ECO:0000256" key="12">
    <source>
        <dbReference type="ARBA" id="ARBA00037847"/>
    </source>
</evidence>
<comment type="similarity">
    <text evidence="5">Belongs to the D-glucuronyl C5-epimerase family.</text>
</comment>
<dbReference type="InterPro" id="IPR059154">
    <property type="entry name" value="Glce_b_sandwich"/>
</dbReference>
<dbReference type="GO" id="GO:0030210">
    <property type="term" value="P:heparin proteoglycan biosynthetic process"/>
    <property type="evidence" value="ECO:0007669"/>
    <property type="project" value="UniProtKB-UniPathway"/>
</dbReference>
<comment type="caution">
    <text evidence="16">The sequence shown here is derived from an EMBL/GenBank/DDBJ whole genome shotgun (WGS) entry which is preliminary data.</text>
</comment>
<dbReference type="PANTHER" id="PTHR13174:SF3">
    <property type="entry name" value="D-GLUCURONYL C5-EPIMERASE"/>
    <property type="match status" value="1"/>
</dbReference>
<evidence type="ECO:0000256" key="8">
    <source>
        <dbReference type="ARBA" id="ARBA00022968"/>
    </source>
</evidence>
<evidence type="ECO:0000256" key="10">
    <source>
        <dbReference type="ARBA" id="ARBA00023136"/>
    </source>
</evidence>
<evidence type="ECO:0000256" key="1">
    <source>
        <dbReference type="ARBA" id="ARBA00000434"/>
    </source>
</evidence>
<dbReference type="EMBL" id="CAJFCW020000002">
    <property type="protein sequence ID" value="CAG9093303.1"/>
    <property type="molecule type" value="Genomic_DNA"/>
</dbReference>
<evidence type="ECO:0000259" key="15">
    <source>
        <dbReference type="Pfam" id="PF21174"/>
    </source>
</evidence>
<keyword evidence="10 13" id="KW-0472">Membrane</keyword>
<proteinExistence type="inferred from homology"/>
<evidence type="ECO:0000259" key="14">
    <source>
        <dbReference type="Pfam" id="PF06662"/>
    </source>
</evidence>
<evidence type="ECO:0000256" key="11">
    <source>
        <dbReference type="ARBA" id="ARBA00023235"/>
    </source>
</evidence>
<evidence type="ECO:0000256" key="6">
    <source>
        <dbReference type="ARBA" id="ARBA00012087"/>
    </source>
</evidence>
<dbReference type="InterPro" id="IPR010598">
    <property type="entry name" value="C5-epim_C"/>
</dbReference>
<dbReference type="GO" id="GO:0015012">
    <property type="term" value="P:heparan sulfate proteoglycan biosynthetic process"/>
    <property type="evidence" value="ECO:0007669"/>
    <property type="project" value="InterPro"/>
</dbReference>
<dbReference type="GO" id="GO:0047464">
    <property type="term" value="F:heparosan-N-sulfate-glucuronate 5-epimerase activity"/>
    <property type="evidence" value="ECO:0007669"/>
    <property type="project" value="UniProtKB-EC"/>
</dbReference>
<evidence type="ECO:0000256" key="7">
    <source>
        <dbReference type="ARBA" id="ARBA00022692"/>
    </source>
</evidence>
<accession>A0A811K7B6</accession>
<organism evidence="16 17">
    <name type="scientific">Bursaphelenchus okinawaensis</name>
    <dbReference type="NCBI Taxonomy" id="465554"/>
    <lineage>
        <taxon>Eukaryota</taxon>
        <taxon>Metazoa</taxon>
        <taxon>Ecdysozoa</taxon>
        <taxon>Nematoda</taxon>
        <taxon>Chromadorea</taxon>
        <taxon>Rhabditida</taxon>
        <taxon>Tylenchina</taxon>
        <taxon>Tylenchomorpha</taxon>
        <taxon>Aphelenchoidea</taxon>
        <taxon>Aphelenchoididae</taxon>
        <taxon>Bursaphelenchus</taxon>
    </lineage>
</organism>
<dbReference type="Pfam" id="PF21174">
    <property type="entry name" value="Glce_b_sandwich"/>
    <property type="match status" value="1"/>
</dbReference>
<comment type="subcellular location">
    <subcellularLocation>
        <location evidence="12">Endomembrane system</location>
        <topology evidence="12">Single-pass membrane protein</topology>
    </subcellularLocation>
    <subcellularLocation>
        <location evidence="2">Membrane</location>
        <topology evidence="2">Single-pass type II membrane protein</topology>
    </subcellularLocation>
</comment>
<feature type="domain" description="D-glucuronyl C5-epimerase beta-sandwich" evidence="15">
    <location>
        <begin position="181"/>
        <end position="299"/>
    </location>
</feature>
<evidence type="ECO:0000256" key="5">
    <source>
        <dbReference type="ARBA" id="ARBA00005584"/>
    </source>
</evidence>
<comment type="pathway">
    <text evidence="4">Glycan metabolism; heparan sulfate biosynthesis.</text>
</comment>
<evidence type="ECO:0000256" key="9">
    <source>
        <dbReference type="ARBA" id="ARBA00022989"/>
    </source>
</evidence>
<keyword evidence="17" id="KW-1185">Reference proteome</keyword>
<keyword evidence="11" id="KW-0413">Isomerase</keyword>
<dbReference type="OrthoDB" id="5914444at2759"/>
<evidence type="ECO:0000256" key="4">
    <source>
        <dbReference type="ARBA" id="ARBA00005093"/>
    </source>
</evidence>
<feature type="transmembrane region" description="Helical" evidence="13">
    <location>
        <begin position="7"/>
        <end position="25"/>
    </location>
</feature>
<name>A0A811K7B6_9BILA</name>
<comment type="pathway">
    <text evidence="3">Glycan metabolism; heparin biosynthesis.</text>
</comment>
<protein>
    <recommendedName>
        <fullName evidence="6">heparosan-N-sulfate-glucuronate 5-epimerase</fullName>
        <ecNumber evidence="6">5.1.3.17</ecNumber>
    </recommendedName>
</protein>
<keyword evidence="7 13" id="KW-0812">Transmembrane</keyword>
<sequence>MHFRYEKVALFGIIFFILTYFWIGFQSNDDLEPSIKRVDCLIEGTKKISCLKEEFEVYFPFKFIRKQFDVNGKWTSEDRFEYFTSYSKSKRPDIKNYSNFGVFGNFGSYNVEKRERVRCIEGSLQVPMSTQWQETPYFYPIQIAQFGLQHYSKLQTDPHASKHTISDVQTNSAKTIRNGTTFVTIDDLSQHFSLDLKSHSDLTVISFEWNPLSDDSFFSVELQSSEDVLITINYVTKTDARCLWEHEGKYYQSLNRGGKMFVLRDFAVDASKVMALKSNKKDGRGRSEQFKVLSIRFNGILEITMPIYQQSSDHKQMFLNSADWLLKNQRENGAWAVPVKRIIDKKLFLPAFWPSAMAQGHGISVLIRAYHLTNNEAYLHAARKALKPFELAPKDGGVRNVVLGVPWYEEYPTTPPTVVLNGFIYSLIGLYDLAIVENGTARNLFQEGLHSLKTLLPLYDTGSGSVYDLRHLFLKTPPNLARWDYHKVHVYLLKWLHAMTKETIYDDYTERWLQYSMGQRAKHN</sequence>
<keyword evidence="9 13" id="KW-1133">Transmembrane helix</keyword>
<dbReference type="InterPro" id="IPR039721">
    <property type="entry name" value="C5-epimerase"/>
</dbReference>
<dbReference type="PANTHER" id="PTHR13174">
    <property type="entry name" value="D-GLUCURONYL C5-EPIMERASE"/>
    <property type="match status" value="1"/>
</dbReference>
<feature type="domain" description="D-glucuronyl C5-epimerase C-terminal" evidence="14">
    <location>
        <begin position="331"/>
        <end position="513"/>
    </location>
</feature>
<dbReference type="EC" id="5.1.3.17" evidence="6"/>
<dbReference type="SUPFAM" id="SSF81853">
    <property type="entry name" value="Family 10 polysaccharide lyase"/>
    <property type="match status" value="1"/>
</dbReference>
<dbReference type="Proteomes" id="UP000783686">
    <property type="component" value="Unassembled WGS sequence"/>
</dbReference>
<dbReference type="UniPathway" id="UPA00862"/>
<evidence type="ECO:0000256" key="13">
    <source>
        <dbReference type="SAM" id="Phobius"/>
    </source>
</evidence>
<evidence type="ECO:0000256" key="2">
    <source>
        <dbReference type="ARBA" id="ARBA00004606"/>
    </source>
</evidence>
<dbReference type="Proteomes" id="UP000614601">
    <property type="component" value="Unassembled WGS sequence"/>
</dbReference>
<dbReference type="GO" id="GO:0005794">
    <property type="term" value="C:Golgi apparatus"/>
    <property type="evidence" value="ECO:0007669"/>
    <property type="project" value="TreeGrafter"/>
</dbReference>
<evidence type="ECO:0000313" key="17">
    <source>
        <dbReference type="Proteomes" id="UP000614601"/>
    </source>
</evidence>
<comment type="catalytic activity">
    <reaction evidence="1">
        <text>[heparosan-N-sulfate](n) = [heparan-N-sulfate](n)</text>
        <dbReference type="Rhea" id="RHEA:20197"/>
        <dbReference type="Rhea" id="RHEA-COMP:9556"/>
        <dbReference type="Rhea" id="RHEA-COMP:9557"/>
        <dbReference type="ChEBI" id="CHEBI:58041"/>
        <dbReference type="ChEBI" id="CHEBI:58287"/>
        <dbReference type="EC" id="5.1.3.17"/>
    </reaction>
</comment>
<reference evidence="16" key="1">
    <citation type="submission" date="2020-09" db="EMBL/GenBank/DDBJ databases">
        <authorList>
            <person name="Kikuchi T."/>
        </authorList>
    </citation>
    <scope>NUCLEOTIDE SEQUENCE</scope>
    <source>
        <strain evidence="16">SH1</strain>
    </source>
</reference>
<dbReference type="AlphaFoldDB" id="A0A811K7B6"/>
<dbReference type="EMBL" id="CAJFDH010000002">
    <property type="protein sequence ID" value="CAD5211368.1"/>
    <property type="molecule type" value="Genomic_DNA"/>
</dbReference>
<evidence type="ECO:0000256" key="3">
    <source>
        <dbReference type="ARBA" id="ARBA00004841"/>
    </source>
</evidence>
<gene>
    <name evidence="16" type="ORF">BOKJ2_LOCUS3659</name>
</gene>